<keyword evidence="3 5" id="KW-1133">Transmembrane helix</keyword>
<dbReference type="InterPro" id="IPR001129">
    <property type="entry name" value="Membr-assoc_MAPEG"/>
</dbReference>
<organism evidence="6 7">
    <name type="scientific">Sphingomonas rosea</name>
    <dbReference type="NCBI Taxonomy" id="335605"/>
    <lineage>
        <taxon>Bacteria</taxon>
        <taxon>Pseudomonadati</taxon>
        <taxon>Pseudomonadota</taxon>
        <taxon>Alphaproteobacteria</taxon>
        <taxon>Sphingomonadales</taxon>
        <taxon>Sphingomonadaceae</taxon>
        <taxon>Sphingomonas</taxon>
    </lineage>
</organism>
<evidence type="ECO:0000256" key="3">
    <source>
        <dbReference type="ARBA" id="ARBA00022989"/>
    </source>
</evidence>
<evidence type="ECO:0000256" key="5">
    <source>
        <dbReference type="SAM" id="Phobius"/>
    </source>
</evidence>
<evidence type="ECO:0000313" key="6">
    <source>
        <dbReference type="EMBL" id="GAA4038956.1"/>
    </source>
</evidence>
<dbReference type="Proteomes" id="UP001424459">
    <property type="component" value="Unassembled WGS sequence"/>
</dbReference>
<feature type="transmembrane region" description="Helical" evidence="5">
    <location>
        <begin position="120"/>
        <end position="142"/>
    </location>
</feature>
<feature type="transmembrane region" description="Helical" evidence="5">
    <location>
        <begin position="74"/>
        <end position="100"/>
    </location>
</feature>
<comment type="subcellular location">
    <subcellularLocation>
        <location evidence="1">Membrane</location>
    </subcellularLocation>
</comment>
<accession>A0ABP7UA97</accession>
<evidence type="ECO:0000256" key="2">
    <source>
        <dbReference type="ARBA" id="ARBA00022692"/>
    </source>
</evidence>
<sequence>MISTALLGPVVALVAWSIVILFVLGFIRFGAIKRAGIKVDPSRGGRGQDLEGVLDPKANWPAHNYAHLMEQPTLFYAIVLTLAIMGFDHHFNVLLAWAYVAIRIVHSIVQLTVNDLRIRFPLFVLSTLCLAALTLHAGIALLHG</sequence>
<keyword evidence="4 5" id="KW-0472">Membrane</keyword>
<dbReference type="InterPro" id="IPR023352">
    <property type="entry name" value="MAPEG-like_dom_sf"/>
</dbReference>
<protein>
    <submittedName>
        <fullName evidence="6">MAPEG family protein</fullName>
    </submittedName>
</protein>
<keyword evidence="7" id="KW-1185">Reference proteome</keyword>
<proteinExistence type="predicted"/>
<name>A0ABP7UA97_9SPHN</name>
<dbReference type="SUPFAM" id="SSF161084">
    <property type="entry name" value="MAPEG domain-like"/>
    <property type="match status" value="1"/>
</dbReference>
<gene>
    <name evidence="6" type="ORF">GCM10022281_19750</name>
</gene>
<keyword evidence="2 5" id="KW-0812">Transmembrane</keyword>
<evidence type="ECO:0000313" key="7">
    <source>
        <dbReference type="Proteomes" id="UP001424459"/>
    </source>
</evidence>
<evidence type="ECO:0000256" key="4">
    <source>
        <dbReference type="ARBA" id="ARBA00023136"/>
    </source>
</evidence>
<dbReference type="EMBL" id="BAABBR010000001">
    <property type="protein sequence ID" value="GAA4038956.1"/>
    <property type="molecule type" value="Genomic_DNA"/>
</dbReference>
<reference evidence="7" key="1">
    <citation type="journal article" date="2019" name="Int. J. Syst. Evol. Microbiol.">
        <title>The Global Catalogue of Microorganisms (GCM) 10K type strain sequencing project: providing services to taxonomists for standard genome sequencing and annotation.</title>
        <authorList>
            <consortium name="The Broad Institute Genomics Platform"/>
            <consortium name="The Broad Institute Genome Sequencing Center for Infectious Disease"/>
            <person name="Wu L."/>
            <person name="Ma J."/>
        </authorList>
    </citation>
    <scope>NUCLEOTIDE SEQUENCE [LARGE SCALE GENOMIC DNA]</scope>
    <source>
        <strain evidence="7">JCM 17564</strain>
    </source>
</reference>
<feature type="transmembrane region" description="Helical" evidence="5">
    <location>
        <begin position="6"/>
        <end position="27"/>
    </location>
</feature>
<evidence type="ECO:0000256" key="1">
    <source>
        <dbReference type="ARBA" id="ARBA00004370"/>
    </source>
</evidence>
<dbReference type="Pfam" id="PF01124">
    <property type="entry name" value="MAPEG"/>
    <property type="match status" value="1"/>
</dbReference>
<comment type="caution">
    <text evidence="6">The sequence shown here is derived from an EMBL/GenBank/DDBJ whole genome shotgun (WGS) entry which is preliminary data.</text>
</comment>
<dbReference type="RefSeq" id="WP_344696912.1">
    <property type="nucleotide sequence ID" value="NZ_BAABBR010000001.1"/>
</dbReference>
<dbReference type="Gene3D" id="1.20.120.550">
    <property type="entry name" value="Membrane associated eicosanoid/glutathione metabolism-like domain"/>
    <property type="match status" value="1"/>
</dbReference>